<evidence type="ECO:0000259" key="10">
    <source>
        <dbReference type="PROSITE" id="PS51767"/>
    </source>
</evidence>
<keyword evidence="8" id="KW-0472">Membrane</keyword>
<keyword evidence="6" id="KW-0865">Zymogen</keyword>
<dbReference type="InterPro" id="IPR021109">
    <property type="entry name" value="Peptidase_aspartic_dom_sf"/>
</dbReference>
<name>A0ABM4BGK6_HYDVU</name>
<feature type="domain" description="Peptidase A1" evidence="10">
    <location>
        <begin position="92"/>
        <end position="405"/>
    </location>
</feature>
<evidence type="ECO:0000313" key="11">
    <source>
        <dbReference type="Proteomes" id="UP001652625"/>
    </source>
</evidence>
<dbReference type="GeneID" id="100205754"/>
<feature type="signal peptide" evidence="9">
    <location>
        <begin position="1"/>
        <end position="28"/>
    </location>
</feature>
<keyword evidence="2" id="KW-0645">Protease</keyword>
<dbReference type="InterPro" id="IPR001461">
    <property type="entry name" value="Aspartic_peptidase_A1"/>
</dbReference>
<gene>
    <name evidence="12" type="primary">LOC100205754</name>
</gene>
<feature type="chain" id="PRO_5046410881" evidence="9">
    <location>
        <begin position="29"/>
        <end position="586"/>
    </location>
</feature>
<sequence>MKISLLLRQHILLLNMVFHLLCLSSTSGDLGKVYDELGGRSYHLKRKTKQHVHNNHHLKGKNFSSTPRETKNRDQINENDHSYSLRSTSYAYIMEMELGTPAQKLEFLIDTGSANMAIAGPECRDEHGVRCKIENFYFPDKSSTSQRIGHPVETEYGKGSWSGDVYRDVVSFPGGPSIVAEFAVIKNEKEFFIKNSVNEGILGLAYKSLSSSQIEPLFDQLVFEKKAPDVFSLSLCNGNGRFWLDYPKPNEYHHPIYWTRVIHRAWYTVRMTGIDVAGESLGLSPYSYPPAIVDSGTTDILLEPEIYIAVIAMLKKRGPLVDQRFWNNYCVITDPFKWPYITIYLKDMRGGSFALTVLGKHYVRKQDQFYCLSIGAKQFGAVLGEVTLEGNVAIFDRANHRVGFAPSNLTDIESGAVCGNPVNINTTASGTLQDYCTAHFMPRISCHRTCDMCIAQNGAWCPKGSIYLWINGVKSTLDGSLGFCWLGNLYTLESTRYQTYLDGHGSVEFELECFSMLPMYKQCVLRGEWLFAIVIVGVFTSSILCLCLCCRKVYEVDAREQHPIYNNANQKEQFPVYNSLHDRNFR</sequence>
<evidence type="ECO:0000256" key="6">
    <source>
        <dbReference type="ARBA" id="ARBA00023145"/>
    </source>
</evidence>
<dbReference type="SUPFAM" id="SSF50630">
    <property type="entry name" value="Acid proteases"/>
    <property type="match status" value="1"/>
</dbReference>
<dbReference type="Proteomes" id="UP001652625">
    <property type="component" value="Chromosome 03"/>
</dbReference>
<feature type="transmembrane region" description="Helical" evidence="8">
    <location>
        <begin position="529"/>
        <end position="549"/>
    </location>
</feature>
<dbReference type="Gene3D" id="2.40.70.10">
    <property type="entry name" value="Acid Proteases"/>
    <property type="match status" value="2"/>
</dbReference>
<feature type="compositionally biased region" description="Basic residues" evidence="7">
    <location>
        <begin position="51"/>
        <end position="60"/>
    </location>
</feature>
<evidence type="ECO:0000256" key="8">
    <source>
        <dbReference type="SAM" id="Phobius"/>
    </source>
</evidence>
<keyword evidence="5" id="KW-0378">Hydrolase</keyword>
<keyword evidence="4" id="KW-0064">Aspartyl protease</keyword>
<evidence type="ECO:0000256" key="2">
    <source>
        <dbReference type="ARBA" id="ARBA00022670"/>
    </source>
</evidence>
<dbReference type="PRINTS" id="PR00792">
    <property type="entry name" value="PEPSIN"/>
</dbReference>
<dbReference type="PANTHER" id="PTHR47965:SF12">
    <property type="entry name" value="ASPARTIC PROTEINASE 3-RELATED"/>
    <property type="match status" value="1"/>
</dbReference>
<dbReference type="RefSeq" id="XP_065648136.1">
    <property type="nucleotide sequence ID" value="XM_065792064.1"/>
</dbReference>
<keyword evidence="8" id="KW-0812">Transmembrane</keyword>
<evidence type="ECO:0000313" key="12">
    <source>
        <dbReference type="RefSeq" id="XP_065648136.1"/>
    </source>
</evidence>
<evidence type="ECO:0000256" key="7">
    <source>
        <dbReference type="SAM" id="MobiDB-lite"/>
    </source>
</evidence>
<comment type="similarity">
    <text evidence="1">Belongs to the peptidase A1 family.</text>
</comment>
<dbReference type="PANTHER" id="PTHR47965">
    <property type="entry name" value="ASPARTYL PROTEASE-RELATED"/>
    <property type="match status" value="1"/>
</dbReference>
<accession>A0ABM4BGK6</accession>
<feature type="compositionally biased region" description="Basic and acidic residues" evidence="7">
    <location>
        <begin position="68"/>
        <end position="79"/>
    </location>
</feature>
<dbReference type="Pfam" id="PF00026">
    <property type="entry name" value="Asp"/>
    <property type="match status" value="1"/>
</dbReference>
<evidence type="ECO:0000256" key="5">
    <source>
        <dbReference type="ARBA" id="ARBA00022801"/>
    </source>
</evidence>
<dbReference type="InterPro" id="IPR033121">
    <property type="entry name" value="PEPTIDASE_A1"/>
</dbReference>
<dbReference type="PROSITE" id="PS51767">
    <property type="entry name" value="PEPTIDASE_A1"/>
    <property type="match status" value="1"/>
</dbReference>
<keyword evidence="11" id="KW-1185">Reference proteome</keyword>
<evidence type="ECO:0000256" key="4">
    <source>
        <dbReference type="ARBA" id="ARBA00022750"/>
    </source>
</evidence>
<evidence type="ECO:0000256" key="3">
    <source>
        <dbReference type="ARBA" id="ARBA00022729"/>
    </source>
</evidence>
<protein>
    <submittedName>
        <fullName evidence="12">Beta-secretase 2</fullName>
    </submittedName>
</protein>
<keyword evidence="8" id="KW-1133">Transmembrane helix</keyword>
<keyword evidence="3 9" id="KW-0732">Signal</keyword>
<organism evidence="11 12">
    <name type="scientific">Hydra vulgaris</name>
    <name type="common">Hydra</name>
    <name type="synonym">Hydra attenuata</name>
    <dbReference type="NCBI Taxonomy" id="6087"/>
    <lineage>
        <taxon>Eukaryota</taxon>
        <taxon>Metazoa</taxon>
        <taxon>Cnidaria</taxon>
        <taxon>Hydrozoa</taxon>
        <taxon>Hydroidolina</taxon>
        <taxon>Anthoathecata</taxon>
        <taxon>Aplanulata</taxon>
        <taxon>Hydridae</taxon>
        <taxon>Hydra</taxon>
    </lineage>
</organism>
<evidence type="ECO:0000256" key="9">
    <source>
        <dbReference type="SAM" id="SignalP"/>
    </source>
</evidence>
<reference evidence="12" key="1">
    <citation type="submission" date="2025-08" db="UniProtKB">
        <authorList>
            <consortium name="RefSeq"/>
        </authorList>
    </citation>
    <scope>IDENTIFICATION</scope>
</reference>
<evidence type="ECO:0000256" key="1">
    <source>
        <dbReference type="ARBA" id="ARBA00007447"/>
    </source>
</evidence>
<proteinExistence type="inferred from homology"/>
<feature type="region of interest" description="Disordered" evidence="7">
    <location>
        <begin position="51"/>
        <end position="79"/>
    </location>
</feature>